<sequence length="154" mass="17556">MSKFKKKSKASQDIPTSALPDIIFMLLFFFMTTTTMRTDDIKVQQRFPAATQLSKIEKKSLVSYIYVGAPKETSRFGTEPVIQINDVFAEPKDLILYVAKEKDKLADYERDQITMAMKVDKEAKMGIVTDVQQSLKDANALKVLYTSIQKRKDS</sequence>
<keyword evidence="5" id="KW-1133">Transmembrane helix</keyword>
<keyword evidence="7" id="KW-0653">Protein transport</keyword>
<proteinExistence type="inferred from homology"/>
<evidence type="ECO:0000256" key="3">
    <source>
        <dbReference type="ARBA" id="ARBA00022475"/>
    </source>
</evidence>
<keyword evidence="9" id="KW-1185">Reference proteome</keyword>
<evidence type="ECO:0000256" key="7">
    <source>
        <dbReference type="RuleBase" id="RU003879"/>
    </source>
</evidence>
<keyword evidence="3" id="KW-1003">Cell membrane</keyword>
<comment type="subcellular location">
    <subcellularLocation>
        <location evidence="1">Cell membrane</location>
        <topology evidence="1">Single-pass membrane protein</topology>
    </subcellularLocation>
    <subcellularLocation>
        <location evidence="7">Cell membrane</location>
        <topology evidence="7">Single-pass type II membrane protein</topology>
    </subcellularLocation>
</comment>
<protein>
    <submittedName>
        <fullName evidence="8">Biopolymer transporter ExbD</fullName>
    </submittedName>
</protein>
<evidence type="ECO:0000256" key="5">
    <source>
        <dbReference type="ARBA" id="ARBA00022989"/>
    </source>
</evidence>
<dbReference type="Proteomes" id="UP001354989">
    <property type="component" value="Chromosome"/>
</dbReference>
<evidence type="ECO:0000256" key="1">
    <source>
        <dbReference type="ARBA" id="ARBA00004162"/>
    </source>
</evidence>
<keyword evidence="6" id="KW-0472">Membrane</keyword>
<dbReference type="EMBL" id="AP025292">
    <property type="protein sequence ID" value="BDC99631.1"/>
    <property type="molecule type" value="Genomic_DNA"/>
</dbReference>
<dbReference type="InterPro" id="IPR003400">
    <property type="entry name" value="ExbD"/>
</dbReference>
<evidence type="ECO:0000256" key="6">
    <source>
        <dbReference type="ARBA" id="ARBA00023136"/>
    </source>
</evidence>
<evidence type="ECO:0000313" key="8">
    <source>
        <dbReference type="EMBL" id="BDC99631.1"/>
    </source>
</evidence>
<name>A0ABN6L8V8_9BACT</name>
<evidence type="ECO:0000256" key="2">
    <source>
        <dbReference type="ARBA" id="ARBA00005811"/>
    </source>
</evidence>
<organism evidence="8 9">
    <name type="scientific">Persicobacter psychrovividus</name>
    <dbReference type="NCBI Taxonomy" id="387638"/>
    <lineage>
        <taxon>Bacteria</taxon>
        <taxon>Pseudomonadati</taxon>
        <taxon>Bacteroidota</taxon>
        <taxon>Cytophagia</taxon>
        <taxon>Cytophagales</taxon>
        <taxon>Persicobacteraceae</taxon>
        <taxon>Persicobacter</taxon>
    </lineage>
</organism>
<evidence type="ECO:0000313" key="9">
    <source>
        <dbReference type="Proteomes" id="UP001354989"/>
    </source>
</evidence>
<dbReference type="RefSeq" id="WP_332918870.1">
    <property type="nucleotide sequence ID" value="NZ_AP025292.1"/>
</dbReference>
<reference evidence="8 9" key="1">
    <citation type="submission" date="2021-12" db="EMBL/GenBank/DDBJ databases">
        <title>Genome sequencing of bacteria with rrn-lacking chromosome and rrn-plasmid.</title>
        <authorList>
            <person name="Anda M."/>
            <person name="Iwasaki W."/>
        </authorList>
    </citation>
    <scope>NUCLEOTIDE SEQUENCE [LARGE SCALE GENOMIC DNA]</scope>
    <source>
        <strain evidence="8 9">NBRC 101262</strain>
    </source>
</reference>
<evidence type="ECO:0000256" key="4">
    <source>
        <dbReference type="ARBA" id="ARBA00022692"/>
    </source>
</evidence>
<gene>
    <name evidence="8" type="ORF">PEPS_19120</name>
</gene>
<accession>A0ABN6L8V8</accession>
<keyword evidence="4 7" id="KW-0812">Transmembrane</keyword>
<comment type="similarity">
    <text evidence="2 7">Belongs to the ExbD/TolR family.</text>
</comment>
<dbReference type="Pfam" id="PF02472">
    <property type="entry name" value="ExbD"/>
    <property type="match status" value="1"/>
</dbReference>
<keyword evidence="7" id="KW-0813">Transport</keyword>